<sequence>MQKQINSKQEKANEDDSQHHRWLILESNYVCPSPKRKRTCLISYHLVREREREREIERESVAMSPDRESVMARYRREERALERKTIGLMYMDKVCKTIVHPFFKPKMPFHICVSQFFPLGFKFRLNFHINKRHKS</sequence>
<evidence type="ECO:0000313" key="1">
    <source>
        <dbReference type="EMBL" id="KAH7423603.1"/>
    </source>
</evidence>
<evidence type="ECO:0000313" key="2">
    <source>
        <dbReference type="Proteomes" id="UP000825935"/>
    </source>
</evidence>
<dbReference type="Proteomes" id="UP000825935">
    <property type="component" value="Chromosome 12"/>
</dbReference>
<reference evidence="1" key="1">
    <citation type="submission" date="2021-08" db="EMBL/GenBank/DDBJ databases">
        <title>WGS assembly of Ceratopteris richardii.</title>
        <authorList>
            <person name="Marchant D.B."/>
            <person name="Chen G."/>
            <person name="Jenkins J."/>
            <person name="Shu S."/>
            <person name="Leebens-Mack J."/>
            <person name="Grimwood J."/>
            <person name="Schmutz J."/>
            <person name="Soltis P."/>
            <person name="Soltis D."/>
            <person name="Chen Z.-H."/>
        </authorList>
    </citation>
    <scope>NUCLEOTIDE SEQUENCE</scope>
    <source>
        <strain evidence="1">Whitten #5841</strain>
        <tissue evidence="1">Leaf</tissue>
    </source>
</reference>
<name>A0A8T2TP93_CERRI</name>
<dbReference type="EMBL" id="CM035417">
    <property type="protein sequence ID" value="KAH7423603.1"/>
    <property type="molecule type" value="Genomic_DNA"/>
</dbReference>
<keyword evidence="2" id="KW-1185">Reference proteome</keyword>
<comment type="caution">
    <text evidence="1">The sequence shown here is derived from an EMBL/GenBank/DDBJ whole genome shotgun (WGS) entry which is preliminary data.</text>
</comment>
<protein>
    <submittedName>
        <fullName evidence="1">Uncharacterized protein</fullName>
    </submittedName>
</protein>
<dbReference type="AlphaFoldDB" id="A0A8T2TP93"/>
<organism evidence="1 2">
    <name type="scientific">Ceratopteris richardii</name>
    <name type="common">Triangle waterfern</name>
    <dbReference type="NCBI Taxonomy" id="49495"/>
    <lineage>
        <taxon>Eukaryota</taxon>
        <taxon>Viridiplantae</taxon>
        <taxon>Streptophyta</taxon>
        <taxon>Embryophyta</taxon>
        <taxon>Tracheophyta</taxon>
        <taxon>Polypodiopsida</taxon>
        <taxon>Polypodiidae</taxon>
        <taxon>Polypodiales</taxon>
        <taxon>Pteridineae</taxon>
        <taxon>Pteridaceae</taxon>
        <taxon>Parkerioideae</taxon>
        <taxon>Ceratopteris</taxon>
    </lineage>
</organism>
<gene>
    <name evidence="1" type="ORF">KP509_12G063500</name>
</gene>
<proteinExistence type="predicted"/>
<accession>A0A8T2TP93</accession>